<dbReference type="InterPro" id="IPR026030">
    <property type="entry name" value="Pur-cyt_permease_Fcy2/21/22"/>
</dbReference>
<dbReference type="GO" id="GO:0022857">
    <property type="term" value="F:transmembrane transporter activity"/>
    <property type="evidence" value="ECO:0007669"/>
    <property type="project" value="InterPro"/>
</dbReference>
<feature type="transmembrane region" description="Helical" evidence="8">
    <location>
        <begin position="143"/>
        <end position="163"/>
    </location>
</feature>
<dbReference type="Pfam" id="PF02133">
    <property type="entry name" value="Transp_cyt_pur"/>
    <property type="match status" value="1"/>
</dbReference>
<dbReference type="PANTHER" id="PTHR31806:SF1">
    <property type="entry name" value="PURINE-CYTOSINE PERMEASE FCY2-RELATED"/>
    <property type="match status" value="1"/>
</dbReference>
<feature type="transmembrane region" description="Helical" evidence="8">
    <location>
        <begin position="409"/>
        <end position="432"/>
    </location>
</feature>
<feature type="transmembrane region" description="Helical" evidence="8">
    <location>
        <begin position="252"/>
        <end position="274"/>
    </location>
</feature>
<gene>
    <name evidence="9" type="primary">pucI_2</name>
    <name evidence="9" type="ORF">Mlaev_02299</name>
</gene>
<keyword evidence="10" id="KW-1185">Reference proteome</keyword>
<evidence type="ECO:0000313" key="10">
    <source>
        <dbReference type="Proteomes" id="UP000075357"/>
    </source>
</evidence>
<dbReference type="STRING" id="36807.Mlaev_02299"/>
<feature type="transmembrane region" description="Helical" evidence="8">
    <location>
        <begin position="362"/>
        <end position="383"/>
    </location>
</feature>
<dbReference type="Proteomes" id="UP000075357">
    <property type="component" value="Unassembled WGS sequence"/>
</dbReference>
<feature type="transmembrane region" description="Helical" evidence="8">
    <location>
        <begin position="101"/>
        <end position="123"/>
    </location>
</feature>
<sequence>MSSASPHDIEETLQPIPESARTTRVSGQFWIWMGANIAPINWVLGALGISMGLGLLDTMLVLVIGNLIGMGLFGIFVLFGQKTGVTGMLLGRAVFGRRGNYLPSVIQSVVVIGWCAVNTWIVLDLVTALLGELGWLDPTQANVGWKIGIAALIMAIQVGVALAGYKAIAAFERWTVPPTVLVLVIMSIVAWFFLDIDWGYAGPAGAELSGGDRIVAMSAVMTAIGIGWGITWLTYAADYSRFISTSVPRRKLYLASALGQFIPVIWLGLLGASLATKNGTVDPGQLIVENFGALAIPVLLLVLHGPIATNVLNIYSFSVAAQALDLKVGRKALIILVGVLSLAATVFFIFQEDAAQTLDAWLVGVVGWVATWGAIMLVHYGIFERRSRRFDHLFDAVGSTRLPDVNPRALIAFFVGIVFTWLFLNGMVPALQGLGSQALGGLDISWLTGGVSAGLTYWLLARTSHKRWVAAQQFTDAAEPRETVPTR</sequence>
<dbReference type="Gene3D" id="1.10.4160.10">
    <property type="entry name" value="Hydantoin permease"/>
    <property type="match status" value="1"/>
</dbReference>
<dbReference type="EMBL" id="LRAD01000046">
    <property type="protein sequence ID" value="KXZ59263.1"/>
    <property type="molecule type" value="Genomic_DNA"/>
</dbReference>
<reference evidence="9 10" key="1">
    <citation type="submission" date="2016-01" db="EMBL/GenBank/DDBJ databases">
        <title>Draft genome sequences of Microbacterium laevaniformans LCDC 91-0039 and the type strain of Microbacterium hominis LCDC 84-209.</title>
        <authorList>
            <person name="Bernier A.-M."/>
            <person name="Bernard K."/>
        </authorList>
    </citation>
    <scope>NUCLEOTIDE SEQUENCE [LARGE SCALE GENOMIC DNA]</scope>
    <source>
        <strain evidence="9 10">LCDC 91-0039</strain>
    </source>
</reference>
<feature type="transmembrane region" description="Helical" evidence="8">
    <location>
        <begin position="332"/>
        <end position="350"/>
    </location>
</feature>
<name>A0A150HAV9_9MICO</name>
<dbReference type="AlphaFoldDB" id="A0A150HAV9"/>
<feature type="transmembrane region" description="Helical" evidence="8">
    <location>
        <begin position="175"/>
        <end position="194"/>
    </location>
</feature>
<evidence type="ECO:0000256" key="4">
    <source>
        <dbReference type="ARBA" id="ARBA00022692"/>
    </source>
</evidence>
<keyword evidence="5 8" id="KW-1133">Transmembrane helix</keyword>
<comment type="similarity">
    <text evidence="2 7">Belongs to the purine-cytosine permease (2.A.39) family.</text>
</comment>
<feature type="transmembrane region" description="Helical" evidence="8">
    <location>
        <begin position="294"/>
        <end position="320"/>
    </location>
</feature>
<evidence type="ECO:0000256" key="8">
    <source>
        <dbReference type="SAM" id="Phobius"/>
    </source>
</evidence>
<comment type="subcellular location">
    <subcellularLocation>
        <location evidence="1">Membrane</location>
        <topology evidence="1">Multi-pass membrane protein</topology>
    </subcellularLocation>
</comment>
<evidence type="ECO:0000256" key="5">
    <source>
        <dbReference type="ARBA" id="ARBA00022989"/>
    </source>
</evidence>
<keyword evidence="4 8" id="KW-0812">Transmembrane</keyword>
<feature type="transmembrane region" description="Helical" evidence="8">
    <location>
        <begin position="214"/>
        <end position="240"/>
    </location>
</feature>
<evidence type="ECO:0000256" key="6">
    <source>
        <dbReference type="ARBA" id="ARBA00023136"/>
    </source>
</evidence>
<proteinExistence type="inferred from homology"/>
<dbReference type="PATRIC" id="fig|36807.3.peg.2336"/>
<dbReference type="InterPro" id="IPR001248">
    <property type="entry name" value="Pur-cyt_permease"/>
</dbReference>
<evidence type="ECO:0000256" key="2">
    <source>
        <dbReference type="ARBA" id="ARBA00008974"/>
    </source>
</evidence>
<evidence type="ECO:0000313" key="9">
    <source>
        <dbReference type="EMBL" id="KXZ59263.1"/>
    </source>
</evidence>
<accession>A0A150HAV9</accession>
<dbReference type="CDD" id="cd11484">
    <property type="entry name" value="SLC-NCS1sbd_CobB-like"/>
    <property type="match status" value="1"/>
</dbReference>
<feature type="transmembrane region" description="Helical" evidence="8">
    <location>
        <begin position="59"/>
        <end position="80"/>
    </location>
</feature>
<feature type="transmembrane region" description="Helical" evidence="8">
    <location>
        <begin position="444"/>
        <end position="460"/>
    </location>
</feature>
<keyword evidence="6 7" id="KW-0472">Membrane</keyword>
<dbReference type="PANTHER" id="PTHR31806">
    <property type="entry name" value="PURINE-CYTOSINE PERMEASE FCY2-RELATED"/>
    <property type="match status" value="1"/>
</dbReference>
<dbReference type="RefSeq" id="WP_061683479.1">
    <property type="nucleotide sequence ID" value="NZ_BAABEE010000001.1"/>
</dbReference>
<organism evidence="9 10">
    <name type="scientific">Microbacterium laevaniformans</name>
    <dbReference type="NCBI Taxonomy" id="36807"/>
    <lineage>
        <taxon>Bacteria</taxon>
        <taxon>Bacillati</taxon>
        <taxon>Actinomycetota</taxon>
        <taxon>Actinomycetes</taxon>
        <taxon>Micrococcales</taxon>
        <taxon>Microbacteriaceae</taxon>
        <taxon>Microbacterium</taxon>
    </lineage>
</organism>
<evidence type="ECO:0000256" key="1">
    <source>
        <dbReference type="ARBA" id="ARBA00004141"/>
    </source>
</evidence>
<feature type="transmembrane region" description="Helical" evidence="8">
    <location>
        <begin position="29"/>
        <end position="53"/>
    </location>
</feature>
<keyword evidence="3 7" id="KW-0813">Transport</keyword>
<comment type="caution">
    <text evidence="9">The sequence shown here is derived from an EMBL/GenBank/DDBJ whole genome shotgun (WGS) entry which is preliminary data.</text>
</comment>
<dbReference type="GO" id="GO:0005886">
    <property type="term" value="C:plasma membrane"/>
    <property type="evidence" value="ECO:0007669"/>
    <property type="project" value="TreeGrafter"/>
</dbReference>
<protein>
    <submittedName>
        <fullName evidence="9">Putative allantoin permease</fullName>
    </submittedName>
</protein>
<evidence type="ECO:0000256" key="7">
    <source>
        <dbReference type="PIRNR" id="PIRNR002744"/>
    </source>
</evidence>
<dbReference type="PIRSF" id="PIRSF002744">
    <property type="entry name" value="Pur-cyt_permease"/>
    <property type="match status" value="1"/>
</dbReference>
<evidence type="ECO:0000256" key="3">
    <source>
        <dbReference type="ARBA" id="ARBA00022448"/>
    </source>
</evidence>